<evidence type="ECO:0000256" key="8">
    <source>
        <dbReference type="ARBA" id="ARBA00023242"/>
    </source>
</evidence>
<reference evidence="13 14" key="1">
    <citation type="submission" date="2024-02" db="EMBL/GenBank/DDBJ databases">
        <title>Chromosome-scale genome assembly of the rough periwinkle Littorina saxatilis.</title>
        <authorList>
            <person name="De Jode A."/>
            <person name="Faria R."/>
            <person name="Formenti G."/>
            <person name="Sims Y."/>
            <person name="Smith T.P."/>
            <person name="Tracey A."/>
            <person name="Wood J.M.D."/>
            <person name="Zagrodzka Z.B."/>
            <person name="Johannesson K."/>
            <person name="Butlin R.K."/>
            <person name="Leder E.H."/>
        </authorList>
    </citation>
    <scope>NUCLEOTIDE SEQUENCE [LARGE SCALE GENOMIC DNA]</scope>
    <source>
        <strain evidence="13">Snail1</strain>
        <tissue evidence="13">Muscle</tissue>
    </source>
</reference>
<dbReference type="SMART" id="SM00913">
    <property type="entry name" value="IBN_N"/>
    <property type="match status" value="1"/>
</dbReference>
<dbReference type="FunFam" id="1.25.10.10:FF:000079">
    <property type="entry name" value="transportin-3 isoform X1"/>
    <property type="match status" value="1"/>
</dbReference>
<comment type="caution">
    <text evidence="13">The sequence shown here is derived from an EMBL/GenBank/DDBJ whole genome shotgun (WGS) entry which is preliminary data.</text>
</comment>
<comment type="subunit">
    <text evidence="10">Interacts with (GTP-bound) Ran. Interacts with (phosphorylated) SFRS1 and SFRS2; leading to their nuclear import. Interacts with NUP62. Interacts with RBM4. Interacts with CPSF6, promoting its nuclear import.</text>
</comment>
<dbReference type="EMBL" id="JBAMIC010000004">
    <property type="protein sequence ID" value="KAK7108378.1"/>
    <property type="molecule type" value="Genomic_DNA"/>
</dbReference>
<dbReference type="GO" id="GO:0005737">
    <property type="term" value="C:cytoplasm"/>
    <property type="evidence" value="ECO:0007669"/>
    <property type="project" value="UniProtKB-SubCell"/>
</dbReference>
<keyword evidence="8" id="KW-0539">Nucleus</keyword>
<keyword evidence="5" id="KW-0597">Phosphoprotein</keyword>
<dbReference type="Pfam" id="PF08389">
    <property type="entry name" value="Xpo1"/>
    <property type="match status" value="1"/>
</dbReference>
<dbReference type="InterPro" id="IPR001494">
    <property type="entry name" value="Importin-beta_N"/>
</dbReference>
<evidence type="ECO:0000256" key="1">
    <source>
        <dbReference type="ARBA" id="ARBA00004259"/>
    </source>
</evidence>
<evidence type="ECO:0000256" key="9">
    <source>
        <dbReference type="ARBA" id="ARBA00060097"/>
    </source>
</evidence>
<evidence type="ECO:0000313" key="13">
    <source>
        <dbReference type="EMBL" id="KAK7108378.1"/>
    </source>
</evidence>
<evidence type="ECO:0000256" key="5">
    <source>
        <dbReference type="ARBA" id="ARBA00022553"/>
    </source>
</evidence>
<sequence length="928" mass="104017">MDQAPSVETVLQAVQALYTNPDVLGKEKASVWLGELQKSVYAWQLADQLLCMNHSLESCYFAAQTMRTKIQYAFHELPQTSHQSLRDSLLEHVSKISAETPPVIVTQLSLALADLALQMSTWKNSVADLINRFGSNSQQLPFLLEVLTVVPEEVNSRSLRLGANRRAELLDELTAACPLILQLLTACLDNYLEDPRVQARCFRVIGSWFSVGAIPQETFLNTKIMAAPFKALAVLDCPNTLHEAATDCICSALYCAEDLAKYHQLAHSMFEGVQTLLEPYHMAVAEDNTDKCINYCRIFTELAESLLEVVVETPNQGLGSLVTVDLLLTCVGHHLYEVAEITFNFWYRLSEELYQRNIQQLTQVFRPYIQRLIIALCRHCQLESDHEGVPDATGDFEEFRLRVSELIKDVVFIAGSSCCFAQMFENLKDQSAASTWETSEAALFVMTAIAKNILPREESDIVPQVVQAILALPPETHVAVRYTSIQLLGELSEWIEQHPQLLDPVLQYLLAGLQNPSMASMAATALQSISTQCKDQMTNHFQGLVNIVQAMDSFNLSTDAAIGLLKGTATILGRLHYTKISEGLRQLCLCQIDPLRRLIESGEPVKQGTPTDPTVWLDRLAAIFRYTNPTITNGQKHPCQPVIMEMWPVLSQACNKYQADVRVIERCCRCIRFAIRCLGKNSATLLTPLVTQMVQLYAVHQHSCFLYLGSILVDEYGGESNCIPGLLEMLQAFCHPTFKILEEHNGLRNHPDTVDDLFRLCLRFVQRSPLSFLQSAMCKPLLCCAIAACSLDHKDANASVMKFLSDFIKCSREKEDKDDFEARSLAVKHLLNDHGQALVHATINACVFCLPSYMIPDVAEVLYELMLVDRATFCVWLEMTLKALPTENSGGAVTATRKQLTDFHKSVTTAEELKSLMHAVRDFSRLYR</sequence>
<dbReference type="InterPro" id="IPR051345">
    <property type="entry name" value="Importin_beta-like_NTR"/>
</dbReference>
<dbReference type="Proteomes" id="UP001374579">
    <property type="component" value="Unassembled WGS sequence"/>
</dbReference>
<evidence type="ECO:0000256" key="2">
    <source>
        <dbReference type="ARBA" id="ARBA00004496"/>
    </source>
</evidence>
<keyword evidence="4" id="KW-0963">Cytoplasm</keyword>
<evidence type="ECO:0000313" key="14">
    <source>
        <dbReference type="Proteomes" id="UP001374579"/>
    </source>
</evidence>
<dbReference type="InterPro" id="IPR057941">
    <property type="entry name" value="TPR_TNPO3_IPO13_2nd"/>
</dbReference>
<dbReference type="GO" id="GO:0031267">
    <property type="term" value="F:small GTPase binding"/>
    <property type="evidence" value="ECO:0007669"/>
    <property type="project" value="InterPro"/>
</dbReference>
<dbReference type="InterPro" id="IPR016024">
    <property type="entry name" value="ARM-type_fold"/>
</dbReference>
<protein>
    <recommendedName>
        <fullName evidence="11">Transportin-3</fullName>
    </recommendedName>
</protein>
<dbReference type="Pfam" id="PF24138">
    <property type="entry name" value="TPR_TNPO3_IPO13_2nd"/>
    <property type="match status" value="1"/>
</dbReference>
<evidence type="ECO:0000256" key="7">
    <source>
        <dbReference type="ARBA" id="ARBA00022990"/>
    </source>
</evidence>
<accession>A0AAN9GGT1</accession>
<evidence type="ECO:0000256" key="11">
    <source>
        <dbReference type="ARBA" id="ARBA00067328"/>
    </source>
</evidence>
<evidence type="ECO:0000259" key="12">
    <source>
        <dbReference type="SMART" id="SM00913"/>
    </source>
</evidence>
<name>A0AAN9GGT1_9CAEN</name>
<evidence type="ECO:0000256" key="6">
    <source>
        <dbReference type="ARBA" id="ARBA00022927"/>
    </source>
</evidence>
<dbReference type="InterPro" id="IPR011989">
    <property type="entry name" value="ARM-like"/>
</dbReference>
<organism evidence="13 14">
    <name type="scientific">Littorina saxatilis</name>
    <dbReference type="NCBI Taxonomy" id="31220"/>
    <lineage>
        <taxon>Eukaryota</taxon>
        <taxon>Metazoa</taxon>
        <taxon>Spiralia</taxon>
        <taxon>Lophotrochozoa</taxon>
        <taxon>Mollusca</taxon>
        <taxon>Gastropoda</taxon>
        <taxon>Caenogastropoda</taxon>
        <taxon>Littorinimorpha</taxon>
        <taxon>Littorinoidea</taxon>
        <taxon>Littorinidae</taxon>
        <taxon>Littorina</taxon>
    </lineage>
</organism>
<dbReference type="InterPro" id="IPR058537">
    <property type="entry name" value="TPR_TNPO3_IPO13_4th"/>
</dbReference>
<comment type="subcellular location">
    <subcellularLocation>
        <location evidence="2">Cytoplasm</location>
    </subcellularLocation>
    <subcellularLocation>
        <location evidence="1">Nucleus envelope</location>
    </subcellularLocation>
</comment>
<keyword evidence="7" id="KW-0007">Acetylation</keyword>
<evidence type="ECO:0000256" key="3">
    <source>
        <dbReference type="ARBA" id="ARBA00022448"/>
    </source>
</evidence>
<evidence type="ECO:0000256" key="10">
    <source>
        <dbReference type="ARBA" id="ARBA00063116"/>
    </source>
</evidence>
<dbReference type="Gene3D" id="1.25.10.10">
    <property type="entry name" value="Leucine-rich Repeat Variant"/>
    <property type="match status" value="1"/>
</dbReference>
<dbReference type="InterPro" id="IPR013598">
    <property type="entry name" value="Exportin-1/Importin-b-like"/>
</dbReference>
<comment type="function">
    <text evidence="9">Importin, which transports target proteins into the nucleus. Specifically mediates the nuclear import of splicing factor serine/arginine (SR) proteins, such as RBM4, SFRS1 and SFRS2, by recognizing phosphorylated SR domains. Also mediates the nuclear import of serine/arginine (SR) protein CPSF6, independently of CPSF6 phosphorylation. The nuclear import process is regulated by the small GTPase Ran that partitions between cytoplasm and nucleus in the predominantly GDP- and GTP-bound form, respectively. Importin associates with target cargo proteins in the cytoplasm, and the competitive binding of GTP-bound Ran induces the release of cargos in the nucleus.</text>
</comment>
<dbReference type="GO" id="GO:0005635">
    <property type="term" value="C:nuclear envelope"/>
    <property type="evidence" value="ECO:0007669"/>
    <property type="project" value="UniProtKB-SubCell"/>
</dbReference>
<dbReference type="AlphaFoldDB" id="A0AAN9GGT1"/>
<proteinExistence type="predicted"/>
<gene>
    <name evidence="13" type="ORF">V1264_016124</name>
</gene>
<feature type="domain" description="Importin N-terminal" evidence="12">
    <location>
        <begin position="29"/>
        <end position="95"/>
    </location>
</feature>
<keyword evidence="14" id="KW-1185">Reference proteome</keyword>
<dbReference type="Pfam" id="PF24139">
    <property type="entry name" value="TPR_TNPO3_IPO13_4th"/>
    <property type="match status" value="1"/>
</dbReference>
<dbReference type="PANTHER" id="PTHR12363">
    <property type="entry name" value="TRANSPORTIN 3 AND IMPORTIN 13"/>
    <property type="match status" value="1"/>
</dbReference>
<dbReference type="PANTHER" id="PTHR12363:SF42">
    <property type="entry name" value="TRANSPORTIN-3"/>
    <property type="match status" value="1"/>
</dbReference>
<dbReference type="Pfam" id="PF24140">
    <property type="entry name" value="TPR_TNPO3_IPO13_3rd"/>
    <property type="match status" value="1"/>
</dbReference>
<keyword evidence="6" id="KW-0653">Protein transport</keyword>
<evidence type="ECO:0000256" key="4">
    <source>
        <dbReference type="ARBA" id="ARBA00022490"/>
    </source>
</evidence>
<dbReference type="GO" id="GO:0006606">
    <property type="term" value="P:protein import into nucleus"/>
    <property type="evidence" value="ECO:0007669"/>
    <property type="project" value="TreeGrafter"/>
</dbReference>
<dbReference type="Pfam" id="PF03810">
    <property type="entry name" value="IBN_N"/>
    <property type="match status" value="1"/>
</dbReference>
<keyword evidence="3" id="KW-0813">Transport</keyword>
<dbReference type="InterPro" id="IPR057942">
    <property type="entry name" value="TPR_TNPO3_IPO13_3rd"/>
</dbReference>
<dbReference type="SUPFAM" id="SSF48371">
    <property type="entry name" value="ARM repeat"/>
    <property type="match status" value="1"/>
</dbReference>